<reference evidence="1 2" key="1">
    <citation type="submission" date="2015-12" db="EMBL/GenBank/DDBJ databases">
        <title>The genome of Folsomia candida.</title>
        <authorList>
            <person name="Faddeeva A."/>
            <person name="Derks M.F."/>
            <person name="Anvar Y."/>
            <person name="Smit S."/>
            <person name="Van Straalen N."/>
            <person name="Roelofs D."/>
        </authorList>
    </citation>
    <scope>NUCLEOTIDE SEQUENCE [LARGE SCALE GENOMIC DNA]</scope>
    <source>
        <strain evidence="1 2">VU population</strain>
        <tissue evidence="1">Whole body</tissue>
    </source>
</reference>
<accession>A0A226F570</accession>
<dbReference type="AlphaFoldDB" id="A0A226F570"/>
<organism evidence="1 2">
    <name type="scientific">Folsomia candida</name>
    <name type="common">Springtail</name>
    <dbReference type="NCBI Taxonomy" id="158441"/>
    <lineage>
        <taxon>Eukaryota</taxon>
        <taxon>Metazoa</taxon>
        <taxon>Ecdysozoa</taxon>
        <taxon>Arthropoda</taxon>
        <taxon>Hexapoda</taxon>
        <taxon>Collembola</taxon>
        <taxon>Entomobryomorpha</taxon>
        <taxon>Isotomoidea</taxon>
        <taxon>Isotomidae</taxon>
        <taxon>Proisotominae</taxon>
        <taxon>Folsomia</taxon>
    </lineage>
</organism>
<dbReference type="Gene3D" id="3.80.10.10">
    <property type="entry name" value="Ribonuclease Inhibitor"/>
    <property type="match status" value="1"/>
</dbReference>
<dbReference type="Proteomes" id="UP000198287">
    <property type="component" value="Unassembled WGS sequence"/>
</dbReference>
<evidence type="ECO:0000313" key="1">
    <source>
        <dbReference type="EMBL" id="OXA64578.1"/>
    </source>
</evidence>
<evidence type="ECO:0000313" key="2">
    <source>
        <dbReference type="Proteomes" id="UP000198287"/>
    </source>
</evidence>
<proteinExistence type="predicted"/>
<comment type="caution">
    <text evidence="1">The sequence shown here is derived from an EMBL/GenBank/DDBJ whole genome shotgun (WGS) entry which is preliminary data.</text>
</comment>
<dbReference type="EMBL" id="LNIX01000001">
    <property type="protein sequence ID" value="OXA64578.1"/>
    <property type="molecule type" value="Genomic_DNA"/>
</dbReference>
<dbReference type="SUPFAM" id="SSF52047">
    <property type="entry name" value="RNI-like"/>
    <property type="match status" value="1"/>
</dbReference>
<evidence type="ECO:0008006" key="3">
    <source>
        <dbReference type="Google" id="ProtNLM"/>
    </source>
</evidence>
<name>A0A226F570_FOLCA</name>
<dbReference type="InterPro" id="IPR032675">
    <property type="entry name" value="LRR_dom_sf"/>
</dbReference>
<gene>
    <name evidence="1" type="ORF">Fcan01_00702</name>
</gene>
<protein>
    <recommendedName>
        <fullName evidence="3">FHA domain-containing protein</fullName>
    </recommendedName>
</protein>
<keyword evidence="2" id="KW-1185">Reference proteome</keyword>
<sequence>MEEQSIPPKNSVCEDGVLFILTRKSPPPCDGCGGDHCATPISSRTNSDLTSIDWKREAILLNNPGRKYTIGSGNDLENLDPEKYGQFLIFRNKADGSAKTCLNGKLIPDSPVMLKSGDIFHFSHIFSQLWDSVLIHLVNIGDGKRLYRKNKLGEEYAVFKFDKLTCVTEEKRPLPKKTNIPDKSVTESQDRQKSLINHLVFENHVILTKIFEHLANPDPSAPWNQDDLFTCRLVSQAWNDSARLVLQKNFVLKLKITMDELIRNPNYITNRFSWKTYRMMELKFDAMNIDIWPQKWNYQTRDNDDRIKAMIKFNQDLAAFINPDFHPLKVLTMNIDYLTPISILLSKFCPSLEEIYIQVNMLWINDKKISGFPEDLMFPKLKKLTLEFSEHTRGDLQKMSDSKSLAHLLQAANGIEDLVLQNYAKLPLSEFDSFKNLRKLTIYNQREYQVRILSLHDFLTQFMTLPKGQLRSFKLVTRGTEIQSTPEDALLSFFQNQRQSLQNLELSLNQRDDIKLIKLPRCMPNLRKLWISASDDRTGWNSSWGFKLGSQAAKEVGTFTVAVCSEMLLAPSVVQDGRKCTQKLCRSCNDSLVYGEWLGHEGP</sequence>